<feature type="compositionally biased region" description="Polar residues" evidence="1">
    <location>
        <begin position="123"/>
        <end position="146"/>
    </location>
</feature>
<feature type="compositionally biased region" description="Basic and acidic residues" evidence="1">
    <location>
        <begin position="26"/>
        <end position="58"/>
    </location>
</feature>
<reference evidence="2" key="1">
    <citation type="submission" date="2018-07" db="EMBL/GenBank/DDBJ databases">
        <title>Genomic Encyclopedia of Type Strains, Phase III (KMG-III): the genomes of soil and plant-associated and newly described type strains.</title>
        <authorList>
            <person name="Whitman W."/>
        </authorList>
    </citation>
    <scope>NUCLEOTIDE SEQUENCE [LARGE SCALE GENOMIC DNA]</scope>
    <source>
        <strain evidence="2">CECT 8488</strain>
    </source>
</reference>
<proteinExistence type="predicted"/>
<gene>
    <name evidence="2" type="ORF">DFP90_106180</name>
</gene>
<dbReference type="Proteomes" id="UP000256845">
    <property type="component" value="Unassembled WGS sequence"/>
</dbReference>
<protein>
    <submittedName>
        <fullName evidence="2">Uncharacterized protein</fullName>
    </submittedName>
</protein>
<keyword evidence="3" id="KW-1185">Reference proteome</keyword>
<comment type="caution">
    <text evidence="2">The sequence shown here is derived from an EMBL/GenBank/DDBJ whole genome shotgun (WGS) entry which is preliminary data.</text>
</comment>
<sequence length="163" mass="17458">MTDLAGVGGNAPFDPGQVTRTNDTNRQAEQDRLREDEERTRAEDTGGTETRRVDRAEDTATPPEARATQQPQESDGDTARGFQPSDTEDTVTISAEAQQAARQNSAPPPATPAAGEVDATGFQPANDTNQATRQENSTTVVNGNQDQESEQTRALGQIVDQFA</sequence>
<evidence type="ECO:0000313" key="3">
    <source>
        <dbReference type="Proteomes" id="UP000256845"/>
    </source>
</evidence>
<organism evidence="2 3">
    <name type="scientific">Aestuariispira insulae</name>
    <dbReference type="NCBI Taxonomy" id="1461337"/>
    <lineage>
        <taxon>Bacteria</taxon>
        <taxon>Pseudomonadati</taxon>
        <taxon>Pseudomonadota</taxon>
        <taxon>Alphaproteobacteria</taxon>
        <taxon>Rhodospirillales</taxon>
        <taxon>Kiloniellaceae</taxon>
        <taxon>Aestuariispira</taxon>
    </lineage>
</organism>
<dbReference type="RefSeq" id="WP_115937397.1">
    <property type="nucleotide sequence ID" value="NZ_QRDW01000006.1"/>
</dbReference>
<evidence type="ECO:0000256" key="1">
    <source>
        <dbReference type="SAM" id="MobiDB-lite"/>
    </source>
</evidence>
<feature type="compositionally biased region" description="Polar residues" evidence="1">
    <location>
        <begin position="90"/>
        <end position="105"/>
    </location>
</feature>
<name>A0A3D9HI33_9PROT</name>
<feature type="region of interest" description="Disordered" evidence="1">
    <location>
        <begin position="1"/>
        <end position="163"/>
    </location>
</feature>
<accession>A0A3D9HI33</accession>
<evidence type="ECO:0000313" key="2">
    <source>
        <dbReference type="EMBL" id="RED49202.1"/>
    </source>
</evidence>
<dbReference type="EMBL" id="QRDW01000006">
    <property type="protein sequence ID" value="RED49202.1"/>
    <property type="molecule type" value="Genomic_DNA"/>
</dbReference>
<dbReference type="AlphaFoldDB" id="A0A3D9HI33"/>